<dbReference type="OrthoDB" id="299267at2759"/>
<dbReference type="Proteomes" id="UP000187209">
    <property type="component" value="Unassembled WGS sequence"/>
</dbReference>
<organism evidence="2 3">
    <name type="scientific">Stentor coeruleus</name>
    <dbReference type="NCBI Taxonomy" id="5963"/>
    <lineage>
        <taxon>Eukaryota</taxon>
        <taxon>Sar</taxon>
        <taxon>Alveolata</taxon>
        <taxon>Ciliophora</taxon>
        <taxon>Postciliodesmatophora</taxon>
        <taxon>Heterotrichea</taxon>
        <taxon>Heterotrichida</taxon>
        <taxon>Stentoridae</taxon>
        <taxon>Stentor</taxon>
    </lineage>
</organism>
<comment type="caution">
    <text evidence="2">The sequence shown here is derived from an EMBL/GenBank/DDBJ whole genome shotgun (WGS) entry which is preliminary data.</text>
</comment>
<dbReference type="SMART" id="SM00799">
    <property type="entry name" value="DENN"/>
    <property type="match status" value="1"/>
</dbReference>
<dbReference type="PANTHER" id="PTHR15288:SF0">
    <property type="entry name" value="UDENN DOMAIN-CONTAINING PROTEIN"/>
    <property type="match status" value="1"/>
</dbReference>
<reference evidence="2 3" key="1">
    <citation type="submission" date="2016-11" db="EMBL/GenBank/DDBJ databases">
        <title>The macronuclear genome of Stentor coeruleus: a giant cell with tiny introns.</title>
        <authorList>
            <person name="Slabodnick M."/>
            <person name="Ruby J.G."/>
            <person name="Reiff S.B."/>
            <person name="Swart E.C."/>
            <person name="Gosai S."/>
            <person name="Prabakaran S."/>
            <person name="Witkowska E."/>
            <person name="Larue G.E."/>
            <person name="Fisher S."/>
            <person name="Freeman R.M."/>
            <person name="Gunawardena J."/>
            <person name="Chu W."/>
            <person name="Stover N.A."/>
            <person name="Gregory B.D."/>
            <person name="Nowacki M."/>
            <person name="Derisi J."/>
            <person name="Roy S.W."/>
            <person name="Marshall W.F."/>
            <person name="Sood P."/>
        </authorList>
    </citation>
    <scope>NUCLEOTIDE SEQUENCE [LARGE SCALE GENOMIC DNA]</scope>
    <source>
        <strain evidence="2">WM001</strain>
    </source>
</reference>
<sequence>MNENWEEKFDSLLYEYSLLSSEHNQLKLSHERLKTYTSYLEEENQELKKLIKDYEFPQTRAKTEENLISRSASIISMSKPGYLLTEVEKSQDMPAKAITPLKTPQPQPDNGIETEFSTCIYEGFFVIGIKPDTIKSKPQEQILFEFPTSSSISQSMKAIIPGLALAIKDVRELRLTGSASELNNLIFGQIPPKRNNNCFIFTLRNETPGFGEISDMPNANREVMYFICLLIDDITEFEGQEWIAPKCYCIASYVPSFELHYEVLCSILFLKRLHRMDLMQTLVTGEMTSQLSNIGVTKEGIELLEGLGKIVNIDELMEVSISTSSLDCLKYTLPNDLNVLDIPWLCVPLFSSVLFTDFCWLISALVQEKSIIFASYNLGLVTSCVLAMRALIRPLNWISLTIPLIPDDLRELLEAPVPVLAGITHIEAKLRHRFPNIIWVLLDEQAPKHRVQFSSGLVNEVTEIDLNVSNTFKDFYIFDSESTFDKTKESQENAIKIAKKLQNYWQGILDKFSTKAIKDPKTVKKIVNGFATTEQKFINTLVTTQMFANSFEE</sequence>
<gene>
    <name evidence="2" type="ORF">SteCoe_9141</name>
</gene>
<dbReference type="InterPro" id="IPR037516">
    <property type="entry name" value="Tripartite_DENN"/>
</dbReference>
<dbReference type="Gene3D" id="3.40.50.11500">
    <property type="match status" value="1"/>
</dbReference>
<dbReference type="InterPro" id="IPR001194">
    <property type="entry name" value="cDENN_dom"/>
</dbReference>
<evidence type="ECO:0000259" key="1">
    <source>
        <dbReference type="PROSITE" id="PS50211"/>
    </source>
</evidence>
<dbReference type="InterPro" id="IPR051942">
    <property type="entry name" value="DENN_domain_containing_2"/>
</dbReference>
<dbReference type="EMBL" id="MPUH01000140">
    <property type="protein sequence ID" value="OMJ88841.1"/>
    <property type="molecule type" value="Genomic_DNA"/>
</dbReference>
<protein>
    <recommendedName>
        <fullName evidence="1">UDENN domain-containing protein</fullName>
    </recommendedName>
</protein>
<dbReference type="Pfam" id="PF02141">
    <property type="entry name" value="DENN"/>
    <property type="match status" value="1"/>
</dbReference>
<evidence type="ECO:0000313" key="2">
    <source>
        <dbReference type="EMBL" id="OMJ88841.1"/>
    </source>
</evidence>
<proteinExistence type="predicted"/>
<feature type="domain" description="UDENN" evidence="1">
    <location>
        <begin position="124"/>
        <end position="553"/>
    </location>
</feature>
<dbReference type="InterPro" id="IPR043153">
    <property type="entry name" value="DENN_C"/>
</dbReference>
<dbReference type="AlphaFoldDB" id="A0A1R2CIM0"/>
<dbReference type="PROSITE" id="PS50211">
    <property type="entry name" value="DENN"/>
    <property type="match status" value="1"/>
</dbReference>
<dbReference type="PANTHER" id="PTHR15288">
    <property type="entry name" value="DENN DOMAIN-CONTAINING PROTEIN 2"/>
    <property type="match status" value="1"/>
</dbReference>
<name>A0A1R2CIM0_9CILI</name>
<accession>A0A1R2CIM0</accession>
<keyword evidence="3" id="KW-1185">Reference proteome</keyword>
<evidence type="ECO:0000313" key="3">
    <source>
        <dbReference type="Proteomes" id="UP000187209"/>
    </source>
</evidence>